<dbReference type="Proteomes" id="UP000657931">
    <property type="component" value="Unassembled WGS sequence"/>
</dbReference>
<gene>
    <name evidence="8" type="ORF">H9655_16625</name>
</gene>
<evidence type="ECO:0000313" key="9">
    <source>
        <dbReference type="Proteomes" id="UP000657931"/>
    </source>
</evidence>
<dbReference type="PANTHER" id="PTHR30354">
    <property type="entry name" value="GNT FAMILY GLUCONATE TRANSPORTER"/>
    <property type="match status" value="1"/>
</dbReference>
<feature type="domain" description="Citrate transporter-like" evidence="7">
    <location>
        <begin position="26"/>
        <end position="398"/>
    </location>
</feature>
<keyword evidence="3 6" id="KW-0812">Transmembrane</keyword>
<keyword evidence="4 6" id="KW-1133">Transmembrane helix</keyword>
<feature type="transmembrane region" description="Helical" evidence="6">
    <location>
        <begin position="67"/>
        <end position="86"/>
    </location>
</feature>
<keyword evidence="5 6" id="KW-0472">Membrane</keyword>
<protein>
    <submittedName>
        <fullName evidence="8">Citrate transporter</fullName>
    </submittedName>
</protein>
<feature type="transmembrane region" description="Helical" evidence="6">
    <location>
        <begin position="431"/>
        <end position="450"/>
    </location>
</feature>
<dbReference type="PANTHER" id="PTHR30354:SF26">
    <property type="entry name" value="TRANSPORTER, PUTATIVE-RELATED"/>
    <property type="match status" value="1"/>
</dbReference>
<dbReference type="InterPro" id="IPR004680">
    <property type="entry name" value="Cit_transptr-like_dom"/>
</dbReference>
<feature type="transmembrane region" description="Helical" evidence="6">
    <location>
        <begin position="368"/>
        <end position="389"/>
    </location>
</feature>
<dbReference type="NCBIfam" id="TIGR00784">
    <property type="entry name" value="citMHS"/>
    <property type="match status" value="1"/>
</dbReference>
<sequence length="451" mass="47646">MNDRRGGRKKLSLSLIGIITIIIIVALLISGKVSPIVAMVIPPIIGAMLAGYSFAEVGGFFESGISSVISVAVMFMFAIIFFGILQDVGLFDPLINKLVSFSNGNIIAVTVGTVLVATVAHLDGSGASTFLLTIPALLPLYKRLKMNPYLLLLLIGGSAGIVNMIPWAGPLGRTASVLEMDVTELWKPLIPIQLIGLLLMLVLAIYMGVREKKRITKMYGSLEAAAAIEVSEDFREQEAEKGAANPLARPKLIWVNAILALLVLGTLVSGIIPAGLAFLIGVSIVLPINFRTVDEQMARIKAHAPGAMTMASIIIAAGLFLGVLNGTGMLTAIAEDVASILPAFIGPFVHIIVGIFGVPFDLVLSTDAYYFALLPVVDQIAATYGVASLSTAYAMIIGNIVGTFVSPLAPAVWLALGLAGLEMGKHLRYSLFWLWGLSIVLVLTAVVIGVI</sequence>
<feature type="transmembrane region" description="Helical" evidence="6">
    <location>
        <begin position="12"/>
        <end position="30"/>
    </location>
</feature>
<evidence type="ECO:0000256" key="6">
    <source>
        <dbReference type="SAM" id="Phobius"/>
    </source>
</evidence>
<evidence type="ECO:0000256" key="4">
    <source>
        <dbReference type="ARBA" id="ARBA00022989"/>
    </source>
</evidence>
<comment type="caution">
    <text evidence="8">The sequence shown here is derived from an EMBL/GenBank/DDBJ whole genome shotgun (WGS) entry which is preliminary data.</text>
</comment>
<dbReference type="Pfam" id="PF03600">
    <property type="entry name" value="CitMHS"/>
    <property type="match status" value="1"/>
</dbReference>
<feature type="transmembrane region" description="Helical" evidence="6">
    <location>
        <begin position="106"/>
        <end position="137"/>
    </location>
</feature>
<organism evidence="8 9">
    <name type="scientific">Cytobacillus stercorigallinarum</name>
    <dbReference type="NCBI Taxonomy" id="2762240"/>
    <lineage>
        <taxon>Bacteria</taxon>
        <taxon>Bacillati</taxon>
        <taxon>Bacillota</taxon>
        <taxon>Bacilli</taxon>
        <taxon>Bacillales</taxon>
        <taxon>Bacillaceae</taxon>
        <taxon>Cytobacillus</taxon>
    </lineage>
</organism>
<reference evidence="8 9" key="1">
    <citation type="submission" date="2020-08" db="EMBL/GenBank/DDBJ databases">
        <title>A Genomic Blueprint of the Chicken Gut Microbiome.</title>
        <authorList>
            <person name="Gilroy R."/>
            <person name="Ravi A."/>
            <person name="Getino M."/>
            <person name="Pursley I."/>
            <person name="Horton D.L."/>
            <person name="Alikhan N.-F."/>
            <person name="Baker D."/>
            <person name="Gharbi K."/>
            <person name="Hall N."/>
            <person name="Watson M."/>
            <person name="Adriaenssens E.M."/>
            <person name="Foster-Nyarko E."/>
            <person name="Jarju S."/>
            <person name="Secka A."/>
            <person name="Antonio M."/>
            <person name="Oren A."/>
            <person name="Chaudhuri R."/>
            <person name="La Ragione R.M."/>
            <person name="Hildebrand F."/>
            <person name="Pallen M.J."/>
        </authorList>
    </citation>
    <scope>NUCLEOTIDE SEQUENCE [LARGE SCALE GENOMIC DNA]</scope>
    <source>
        <strain evidence="8 9">Sa5YUA1</strain>
    </source>
</reference>
<proteinExistence type="predicted"/>
<evidence type="ECO:0000256" key="5">
    <source>
        <dbReference type="ARBA" id="ARBA00023136"/>
    </source>
</evidence>
<keyword evidence="2" id="KW-0813">Transport</keyword>
<name>A0ABR8QSZ9_9BACI</name>
<accession>A0ABR8QSZ9</accession>
<feature type="transmembrane region" description="Helical" evidence="6">
    <location>
        <begin position="396"/>
        <end position="419"/>
    </location>
</feature>
<feature type="transmembrane region" description="Helical" evidence="6">
    <location>
        <begin position="306"/>
        <end position="325"/>
    </location>
</feature>
<evidence type="ECO:0000256" key="1">
    <source>
        <dbReference type="ARBA" id="ARBA00004141"/>
    </source>
</evidence>
<comment type="subcellular location">
    <subcellularLocation>
        <location evidence="1">Membrane</location>
        <topology evidence="1">Multi-pass membrane protein</topology>
    </subcellularLocation>
</comment>
<dbReference type="InterPro" id="IPR003474">
    <property type="entry name" value="Glcn_transporter"/>
</dbReference>
<feature type="transmembrane region" description="Helical" evidence="6">
    <location>
        <begin position="337"/>
        <end position="356"/>
    </location>
</feature>
<dbReference type="InterPro" id="IPR014738">
    <property type="entry name" value="Citrate_transporter"/>
</dbReference>
<feature type="transmembrane region" description="Helical" evidence="6">
    <location>
        <begin position="36"/>
        <end position="55"/>
    </location>
</feature>
<dbReference type="EMBL" id="JACSQT010000009">
    <property type="protein sequence ID" value="MBD7938660.1"/>
    <property type="molecule type" value="Genomic_DNA"/>
</dbReference>
<evidence type="ECO:0000256" key="3">
    <source>
        <dbReference type="ARBA" id="ARBA00022692"/>
    </source>
</evidence>
<evidence type="ECO:0000313" key="8">
    <source>
        <dbReference type="EMBL" id="MBD7938660.1"/>
    </source>
</evidence>
<feature type="transmembrane region" description="Helical" evidence="6">
    <location>
        <begin position="149"/>
        <end position="169"/>
    </location>
</feature>
<evidence type="ECO:0000256" key="2">
    <source>
        <dbReference type="ARBA" id="ARBA00022448"/>
    </source>
</evidence>
<feature type="transmembrane region" description="Helical" evidence="6">
    <location>
        <begin position="253"/>
        <end position="286"/>
    </location>
</feature>
<feature type="transmembrane region" description="Helical" evidence="6">
    <location>
        <begin position="189"/>
        <end position="209"/>
    </location>
</feature>
<keyword evidence="9" id="KW-1185">Reference proteome</keyword>
<evidence type="ECO:0000259" key="7">
    <source>
        <dbReference type="Pfam" id="PF03600"/>
    </source>
</evidence>